<proteinExistence type="inferred from homology"/>
<dbReference type="PROSITE" id="PS50067">
    <property type="entry name" value="KINESIN_MOTOR_2"/>
    <property type="match status" value="1"/>
</dbReference>
<dbReference type="PROSITE" id="PS00411">
    <property type="entry name" value="KINESIN_MOTOR_1"/>
    <property type="match status" value="1"/>
</dbReference>
<dbReference type="EMBL" id="CAJPWZ010001695">
    <property type="protein sequence ID" value="CAG2221785.1"/>
    <property type="molecule type" value="Genomic_DNA"/>
</dbReference>
<evidence type="ECO:0000313" key="9">
    <source>
        <dbReference type="EMBL" id="CAG2221785.1"/>
    </source>
</evidence>
<keyword evidence="4" id="KW-0963">Cytoplasm</keyword>
<dbReference type="SMART" id="SM00129">
    <property type="entry name" value="KISc"/>
    <property type="match status" value="1"/>
</dbReference>
<comment type="similarity">
    <text evidence="5 6">Belongs to the TRAFAC class myosin-kinesin ATPase superfamily. Kinesin family.</text>
</comment>
<feature type="region of interest" description="Disordered" evidence="7">
    <location>
        <begin position="503"/>
        <end position="546"/>
    </location>
</feature>
<feature type="binding site" evidence="5">
    <location>
        <begin position="95"/>
        <end position="102"/>
    </location>
    <ligand>
        <name>ATP</name>
        <dbReference type="ChEBI" id="CHEBI:30616"/>
    </ligand>
</feature>
<dbReference type="InterPro" id="IPR056524">
    <property type="entry name" value="KIF6/9_C"/>
</dbReference>
<evidence type="ECO:0000256" key="4">
    <source>
        <dbReference type="ARBA" id="ARBA00023212"/>
    </source>
</evidence>
<dbReference type="InterPro" id="IPR027417">
    <property type="entry name" value="P-loop_NTPase"/>
</dbReference>
<keyword evidence="2 5" id="KW-0547">Nucleotide-binding</keyword>
<feature type="domain" description="Kinesin motor" evidence="8">
    <location>
        <begin position="5"/>
        <end position="343"/>
    </location>
</feature>
<feature type="compositionally biased region" description="Polar residues" evidence="7">
    <location>
        <begin position="731"/>
        <end position="744"/>
    </location>
</feature>
<comment type="caution">
    <text evidence="9">The sequence shown here is derived from an EMBL/GenBank/DDBJ whole genome shotgun (WGS) entry which is preliminary data.</text>
</comment>
<keyword evidence="5 6" id="KW-0505">Motor protein</keyword>
<protein>
    <recommendedName>
        <fullName evidence="6">Kinesin-like protein</fullName>
    </recommendedName>
</protein>
<dbReference type="InterPro" id="IPR036961">
    <property type="entry name" value="Kinesin_motor_dom_sf"/>
</dbReference>
<evidence type="ECO:0000313" key="10">
    <source>
        <dbReference type="Proteomes" id="UP000683360"/>
    </source>
</evidence>
<gene>
    <name evidence="9" type="ORF">MEDL_35178</name>
</gene>
<accession>A0A8S3SP66</accession>
<evidence type="ECO:0000259" key="8">
    <source>
        <dbReference type="PROSITE" id="PS50067"/>
    </source>
</evidence>
<reference evidence="9" key="1">
    <citation type="submission" date="2021-03" db="EMBL/GenBank/DDBJ databases">
        <authorList>
            <person name="Bekaert M."/>
        </authorList>
    </citation>
    <scope>NUCLEOTIDE SEQUENCE</scope>
</reference>
<keyword evidence="4" id="KW-0206">Cytoskeleton</keyword>
<dbReference type="GO" id="GO:0005524">
    <property type="term" value="F:ATP binding"/>
    <property type="evidence" value="ECO:0007669"/>
    <property type="project" value="UniProtKB-UniRule"/>
</dbReference>
<feature type="region of interest" description="Disordered" evidence="7">
    <location>
        <begin position="690"/>
        <end position="795"/>
    </location>
</feature>
<evidence type="ECO:0000256" key="6">
    <source>
        <dbReference type="RuleBase" id="RU000394"/>
    </source>
</evidence>
<dbReference type="Proteomes" id="UP000683360">
    <property type="component" value="Unassembled WGS sequence"/>
</dbReference>
<dbReference type="PRINTS" id="PR00380">
    <property type="entry name" value="KINESINHEAVY"/>
</dbReference>
<dbReference type="Pfam" id="PF00225">
    <property type="entry name" value="Kinesin"/>
    <property type="match status" value="1"/>
</dbReference>
<evidence type="ECO:0000256" key="5">
    <source>
        <dbReference type="PROSITE-ProRule" id="PRU00283"/>
    </source>
</evidence>
<keyword evidence="3 5" id="KW-0067">ATP-binding</keyword>
<evidence type="ECO:0000256" key="1">
    <source>
        <dbReference type="ARBA" id="ARBA00004245"/>
    </source>
</evidence>
<dbReference type="InterPro" id="IPR027640">
    <property type="entry name" value="Kinesin-like_fam"/>
</dbReference>
<feature type="compositionally biased region" description="Polar residues" evidence="7">
    <location>
        <begin position="522"/>
        <end position="541"/>
    </location>
</feature>
<dbReference type="PANTHER" id="PTHR47968:SF67">
    <property type="entry name" value="KINESIN MOTOR DOMAIN-CONTAINING PROTEIN"/>
    <property type="match status" value="1"/>
</dbReference>
<evidence type="ECO:0000256" key="7">
    <source>
        <dbReference type="SAM" id="MobiDB-lite"/>
    </source>
</evidence>
<organism evidence="9 10">
    <name type="scientific">Mytilus edulis</name>
    <name type="common">Blue mussel</name>
    <dbReference type="NCBI Taxonomy" id="6550"/>
    <lineage>
        <taxon>Eukaryota</taxon>
        <taxon>Metazoa</taxon>
        <taxon>Spiralia</taxon>
        <taxon>Lophotrochozoa</taxon>
        <taxon>Mollusca</taxon>
        <taxon>Bivalvia</taxon>
        <taxon>Autobranchia</taxon>
        <taxon>Pteriomorphia</taxon>
        <taxon>Mytilida</taxon>
        <taxon>Mytiloidea</taxon>
        <taxon>Mytilidae</taxon>
        <taxon>Mytilinae</taxon>
        <taxon>Mytilus</taxon>
    </lineage>
</organism>
<dbReference type="GO" id="GO:0008017">
    <property type="term" value="F:microtubule binding"/>
    <property type="evidence" value="ECO:0007669"/>
    <property type="project" value="InterPro"/>
</dbReference>
<feature type="compositionally biased region" description="Polar residues" evidence="7">
    <location>
        <begin position="752"/>
        <end position="761"/>
    </location>
</feature>
<feature type="compositionally biased region" description="Polar residues" evidence="7">
    <location>
        <begin position="704"/>
        <end position="724"/>
    </location>
</feature>
<comment type="subcellular location">
    <subcellularLocation>
        <location evidence="1">Cytoplasm</location>
        <location evidence="1">Cytoskeleton</location>
    </subcellularLocation>
</comment>
<evidence type="ECO:0000256" key="3">
    <source>
        <dbReference type="ARBA" id="ARBA00022840"/>
    </source>
</evidence>
<dbReference type="InterPro" id="IPR019821">
    <property type="entry name" value="Kinesin_motor_CS"/>
</dbReference>
<dbReference type="GO" id="GO:0005874">
    <property type="term" value="C:microtubule"/>
    <property type="evidence" value="ECO:0007669"/>
    <property type="project" value="UniProtKB-KW"/>
</dbReference>
<keyword evidence="10" id="KW-1185">Reference proteome</keyword>
<dbReference type="SUPFAM" id="SSF52540">
    <property type="entry name" value="P-loop containing nucleoside triphosphate hydrolases"/>
    <property type="match status" value="1"/>
</dbReference>
<dbReference type="GO" id="GO:0007018">
    <property type="term" value="P:microtubule-based movement"/>
    <property type="evidence" value="ECO:0007669"/>
    <property type="project" value="InterPro"/>
</dbReference>
<dbReference type="GO" id="GO:0003777">
    <property type="term" value="F:microtubule motor activity"/>
    <property type="evidence" value="ECO:0007669"/>
    <property type="project" value="InterPro"/>
</dbReference>
<dbReference type="AlphaFoldDB" id="A0A8S3SP66"/>
<dbReference type="OrthoDB" id="3176171at2759"/>
<evidence type="ECO:0000256" key="2">
    <source>
        <dbReference type="ARBA" id="ARBA00022741"/>
    </source>
</evidence>
<dbReference type="PANTHER" id="PTHR47968">
    <property type="entry name" value="CENTROMERE PROTEIN E"/>
    <property type="match status" value="1"/>
</dbReference>
<dbReference type="Pfam" id="PF23735">
    <property type="entry name" value="KIF9"/>
    <property type="match status" value="1"/>
</dbReference>
<keyword evidence="6" id="KW-0493">Microtubule</keyword>
<dbReference type="Gene3D" id="3.40.850.10">
    <property type="entry name" value="Kinesin motor domain"/>
    <property type="match status" value="1"/>
</dbReference>
<sequence length="795" mass="90998">MVKQTIQIFGRVKPTRSKAGLYEIDEDDESHPRLTITVPRELADGFVNNKKENYKFRFQKVFDQSSQQDEIFDNVAKPVADSVMQGYNGTIFAYGQTGSGKTFTITGGAERYTDRGIIPRCLSYFFEQFEQDGGRSYTLHISYLEIYNESGYDLLDPKHDAAKLEDLPKVSLMEDTDQNIHLKNLSVHPANSEEEALNLLFLGDTNRMIAETPMNQASTRSHCIFTVHLTSTETGSATIRRSKLHLVDLAGSERVSKTGVNGVLLKEAKYINLSLHFLEQVIIALADKSRQHIPYRNSMMTSVIRDSLGGNCMTTMIATCSVEKKNVDETISTCRFAQRVAMIKNDVMVNEELDPKLLIARLKKEVQQLKEELAMATGEQRTDSLTEEELSRCKYAVDNYLADNDKESTLDIGADMRKIQYCYSLLKQMVQEKPKVVEVEAQQRSPSYTDVDTGPYRDSENGRLKELILQRDNEINILVGMLKKEKKRSADAMAEVESFGRMKSFEDNSRPSSGRRSRGSRMNTAESLSANKRNSSSTSLDEQTKTKILGDMSTGRQEAFETFKRDYPNNSAIEDNKDALKQKYVEAKKLGEYVNKSRTKINHVKSQIEQYRMQLAMRGLVDPEDAEPDEEEQEMRNEMEEEKMNYKECFTRLRTLKTEIEHLQHLLEKSKVKLMKDFEMWWADQVNLQQNNNSSRQQKEQKSAWRTPTPNKSVQNGVHSSQQYAPDGRKQSVQNGIQSSQQFSMDGRKQFDPSQRSPYESNSRKQYDTVDTDNRKQYDTGQRRPPGLPKSRSDS</sequence>
<feature type="compositionally biased region" description="Basic and acidic residues" evidence="7">
    <location>
        <begin position="762"/>
        <end position="782"/>
    </location>
</feature>
<name>A0A8S3SP66_MYTED</name>
<dbReference type="InterPro" id="IPR001752">
    <property type="entry name" value="Kinesin_motor_dom"/>
</dbReference>